<dbReference type="InterPro" id="IPR032823">
    <property type="entry name" value="BCA_ABC_TP_C"/>
</dbReference>
<proteinExistence type="inferred from homology"/>
<keyword evidence="7" id="KW-0963">Cytoplasm</keyword>
<evidence type="ECO:0000256" key="6">
    <source>
        <dbReference type="ARBA" id="ARBA00022475"/>
    </source>
</evidence>
<evidence type="ECO:0000256" key="9">
    <source>
        <dbReference type="ARBA" id="ARBA00022741"/>
    </source>
</evidence>
<gene>
    <name evidence="16" type="primary">lptB</name>
    <name evidence="16" type="ORF">EHV23_12205</name>
</gene>
<evidence type="ECO:0000256" key="14">
    <source>
        <dbReference type="ARBA" id="ARBA00026081"/>
    </source>
</evidence>
<dbReference type="OrthoDB" id="9781337at2"/>
<dbReference type="InterPro" id="IPR003439">
    <property type="entry name" value="ABC_transporter-like_ATP-bd"/>
</dbReference>
<dbReference type="PANTHER" id="PTHR45772:SF10">
    <property type="entry name" value="LIPOPOLYSACCHARIDE EXPORT SYSTEM ATP-BINDING PROTEIN LPTB"/>
    <property type="match status" value="1"/>
</dbReference>
<dbReference type="GO" id="GO:0005737">
    <property type="term" value="C:cytoplasm"/>
    <property type="evidence" value="ECO:0007669"/>
    <property type="project" value="UniProtKB-SubCell"/>
</dbReference>
<name>A0A426FN95_9BURK</name>
<dbReference type="InterPro" id="IPR030921">
    <property type="entry name" value="LPS_export_LptB"/>
</dbReference>
<dbReference type="GO" id="GO:0005524">
    <property type="term" value="F:ATP binding"/>
    <property type="evidence" value="ECO:0007669"/>
    <property type="project" value="UniProtKB-KW"/>
</dbReference>
<dbReference type="Gene3D" id="3.40.50.300">
    <property type="entry name" value="P-loop containing nucleotide triphosphate hydrolases"/>
    <property type="match status" value="1"/>
</dbReference>
<dbReference type="InterPro" id="IPR017871">
    <property type="entry name" value="ABC_transporter-like_CS"/>
</dbReference>
<reference evidence="16 17" key="1">
    <citation type="submission" date="2018-11" db="EMBL/GenBank/DDBJ databases">
        <title>Genome sequencing of Lautropia sp. KCOM 2505 (= ChDC F240).</title>
        <authorList>
            <person name="Kook J.-K."/>
            <person name="Park S.-N."/>
            <person name="Lim Y.K."/>
        </authorList>
    </citation>
    <scope>NUCLEOTIDE SEQUENCE [LARGE SCALE GENOMIC DNA]</scope>
    <source>
        <strain evidence="16 17">KCOM 2505</strain>
    </source>
</reference>
<protein>
    <recommendedName>
        <fullName evidence="4">Lipopolysaccharide export system ATP-binding protein LptB</fullName>
    </recommendedName>
</protein>
<keyword evidence="8" id="KW-0997">Cell inner membrane</keyword>
<dbReference type="SMART" id="SM00382">
    <property type="entry name" value="AAA"/>
    <property type="match status" value="1"/>
</dbReference>
<dbReference type="Pfam" id="PF00005">
    <property type="entry name" value="ABC_tran"/>
    <property type="match status" value="1"/>
</dbReference>
<dbReference type="InterPro" id="IPR003593">
    <property type="entry name" value="AAA+_ATPase"/>
</dbReference>
<keyword evidence="9" id="KW-0547">Nucleotide-binding</keyword>
<dbReference type="Pfam" id="PF12399">
    <property type="entry name" value="BCA_ABC_TP_C"/>
    <property type="match status" value="1"/>
</dbReference>
<dbReference type="Proteomes" id="UP000270261">
    <property type="component" value="Unassembled WGS sequence"/>
</dbReference>
<keyword evidence="17" id="KW-1185">Reference proteome</keyword>
<dbReference type="SUPFAM" id="SSF52540">
    <property type="entry name" value="P-loop containing nucleoside triphosphate hydrolases"/>
    <property type="match status" value="1"/>
</dbReference>
<keyword evidence="6" id="KW-1003">Cell membrane</keyword>
<dbReference type="EMBL" id="RRUE01000002">
    <property type="protein sequence ID" value="RRN44128.1"/>
    <property type="molecule type" value="Genomic_DNA"/>
</dbReference>
<keyword evidence="5" id="KW-0813">Transport</keyword>
<comment type="subunit">
    <text evidence="14">Component of the lipopolysaccharide transport and assembly complex. The LptBFG transporter is composed of two ATP-binding proteins (LptB) and two transmembrane proteins (LptF and LptG).</text>
</comment>
<dbReference type="PROSITE" id="PS00211">
    <property type="entry name" value="ABC_TRANSPORTER_1"/>
    <property type="match status" value="1"/>
</dbReference>
<evidence type="ECO:0000256" key="10">
    <source>
        <dbReference type="ARBA" id="ARBA00022840"/>
    </source>
</evidence>
<dbReference type="GO" id="GO:0055085">
    <property type="term" value="P:transmembrane transport"/>
    <property type="evidence" value="ECO:0007669"/>
    <property type="project" value="InterPro"/>
</dbReference>
<dbReference type="GO" id="GO:0016887">
    <property type="term" value="F:ATP hydrolysis activity"/>
    <property type="evidence" value="ECO:0007669"/>
    <property type="project" value="InterPro"/>
</dbReference>
<dbReference type="InterPro" id="IPR051120">
    <property type="entry name" value="ABC_AA/LPS_Transport"/>
</dbReference>
<dbReference type="InterPro" id="IPR027417">
    <property type="entry name" value="P-loop_NTPase"/>
</dbReference>
<evidence type="ECO:0000256" key="1">
    <source>
        <dbReference type="ARBA" id="ARBA00004496"/>
    </source>
</evidence>
<comment type="caution">
    <text evidence="16">The sequence shown here is derived from an EMBL/GenBank/DDBJ whole genome shotgun (WGS) entry which is preliminary data.</text>
</comment>
<evidence type="ECO:0000313" key="16">
    <source>
        <dbReference type="EMBL" id="RRN44128.1"/>
    </source>
</evidence>
<comment type="function">
    <text evidence="13">Part of the ABC transporter complex LptBFG involved in the translocation of lipopolysaccharide (LPS) from the inner membrane to the outer membrane. Probably responsible for energy coupling to the transport system.</text>
</comment>
<evidence type="ECO:0000256" key="8">
    <source>
        <dbReference type="ARBA" id="ARBA00022519"/>
    </source>
</evidence>
<evidence type="ECO:0000259" key="15">
    <source>
        <dbReference type="PROSITE" id="PS50893"/>
    </source>
</evidence>
<dbReference type="FunFam" id="3.40.50.300:FF:000151">
    <property type="entry name" value="Lipopolysaccharide ABC transporter ATP-binding protein"/>
    <property type="match status" value="1"/>
</dbReference>
<accession>A0A426FN95</accession>
<keyword evidence="12" id="KW-0472">Membrane</keyword>
<evidence type="ECO:0000256" key="11">
    <source>
        <dbReference type="ARBA" id="ARBA00022967"/>
    </source>
</evidence>
<feature type="domain" description="ABC transporter" evidence="15">
    <location>
        <begin position="18"/>
        <end position="256"/>
    </location>
</feature>
<evidence type="ECO:0000256" key="13">
    <source>
        <dbReference type="ARBA" id="ARBA00024818"/>
    </source>
</evidence>
<evidence type="ECO:0000256" key="3">
    <source>
        <dbReference type="ARBA" id="ARBA00010865"/>
    </source>
</evidence>
<dbReference type="AlphaFoldDB" id="A0A426FN95"/>
<dbReference type="RefSeq" id="WP_125096322.1">
    <property type="nucleotide sequence ID" value="NZ_RRUE01000002.1"/>
</dbReference>
<dbReference type="PANTHER" id="PTHR45772">
    <property type="entry name" value="CONSERVED COMPONENT OF ABC TRANSPORTER FOR NATURAL AMINO ACIDS-RELATED"/>
    <property type="match status" value="1"/>
</dbReference>
<dbReference type="PROSITE" id="PS50893">
    <property type="entry name" value="ABC_TRANSPORTER_2"/>
    <property type="match status" value="1"/>
</dbReference>
<dbReference type="NCBIfam" id="TIGR04406">
    <property type="entry name" value="LPS_export_lptB"/>
    <property type="match status" value="1"/>
</dbReference>
<evidence type="ECO:0000256" key="2">
    <source>
        <dbReference type="ARBA" id="ARBA00004515"/>
    </source>
</evidence>
<comment type="similarity">
    <text evidence="3">Belongs to the ABC transporter superfamily. Outer membrane lipopolysaccharide export (TC 1.B.42) family.</text>
</comment>
<organism evidence="16 17">
    <name type="scientific">Lautropia dentalis</name>
    <dbReference type="NCBI Taxonomy" id="2490857"/>
    <lineage>
        <taxon>Bacteria</taxon>
        <taxon>Pseudomonadati</taxon>
        <taxon>Pseudomonadota</taxon>
        <taxon>Betaproteobacteria</taxon>
        <taxon>Burkholderiales</taxon>
        <taxon>Burkholderiaceae</taxon>
        <taxon>Lautropia</taxon>
    </lineage>
</organism>
<comment type="subcellular location">
    <subcellularLocation>
        <location evidence="2">Cell inner membrane</location>
        <topology evidence="2">Peripheral membrane protein</topology>
        <orientation evidence="2">Cytoplasmic side</orientation>
    </subcellularLocation>
    <subcellularLocation>
        <location evidence="1">Cytoplasm</location>
    </subcellularLocation>
</comment>
<evidence type="ECO:0000313" key="17">
    <source>
        <dbReference type="Proteomes" id="UP000270261"/>
    </source>
</evidence>
<evidence type="ECO:0000256" key="5">
    <source>
        <dbReference type="ARBA" id="ARBA00022448"/>
    </source>
</evidence>
<dbReference type="GO" id="GO:0043190">
    <property type="term" value="C:ATP-binding cassette (ABC) transporter complex"/>
    <property type="evidence" value="ECO:0007669"/>
    <property type="project" value="InterPro"/>
</dbReference>
<keyword evidence="11" id="KW-1278">Translocase</keyword>
<evidence type="ECO:0000256" key="12">
    <source>
        <dbReference type="ARBA" id="ARBA00023136"/>
    </source>
</evidence>
<dbReference type="CDD" id="cd03218">
    <property type="entry name" value="ABC_YhbG"/>
    <property type="match status" value="1"/>
</dbReference>
<evidence type="ECO:0000256" key="7">
    <source>
        <dbReference type="ARBA" id="ARBA00022490"/>
    </source>
</evidence>
<evidence type="ECO:0000256" key="4">
    <source>
        <dbReference type="ARBA" id="ARBA00017803"/>
    </source>
</evidence>
<keyword evidence="10 16" id="KW-0067">ATP-binding</keyword>
<sequence length="260" mass="28856">MNDSAPHASTRPAETSQLQAQHLMKAYNGRVVVKDVSMEVSSGQVVGLLGRNGAGKTTCFYMIAGLVPTDGGTILLDGQSISHLPIHRRARLGLSYLPQEASVFRKLSVEENILAVLELQEDERGRTISRREQKKRLESLLKELQIDHIRSNTSISLSGGERRRVEIARALASSPRFILLDEPFAGVDPIAVIEIQRIVRLLKNRRIGVLITDHNVRETLGICDRAYIINDGVVLASGGPDDIIQDERVRKAYLGEDFRM</sequence>